<dbReference type="InterPro" id="IPR050480">
    <property type="entry name" value="CysZ-like"/>
</dbReference>
<comment type="caution">
    <text evidence="12">The sequence shown here is derived from an EMBL/GenBank/DDBJ whole genome shotgun (WGS) entry which is preliminary data.</text>
</comment>
<dbReference type="GO" id="GO:0005886">
    <property type="term" value="C:plasma membrane"/>
    <property type="evidence" value="ECO:0007669"/>
    <property type="project" value="TreeGrafter"/>
</dbReference>
<dbReference type="GO" id="GO:0000103">
    <property type="term" value="P:sulfate assimilation"/>
    <property type="evidence" value="ECO:0007669"/>
    <property type="project" value="TreeGrafter"/>
</dbReference>
<evidence type="ECO:0000256" key="5">
    <source>
        <dbReference type="ARBA" id="ARBA00022605"/>
    </source>
</evidence>
<feature type="compositionally biased region" description="Pro residues" evidence="10">
    <location>
        <begin position="284"/>
        <end position="300"/>
    </location>
</feature>
<evidence type="ECO:0000256" key="8">
    <source>
        <dbReference type="ARBA" id="ARBA00023032"/>
    </source>
</evidence>
<proteinExistence type="predicted"/>
<keyword evidence="9 11" id="KW-0472">Membrane</keyword>
<feature type="region of interest" description="Disordered" evidence="10">
    <location>
        <begin position="253"/>
        <end position="300"/>
    </location>
</feature>
<protein>
    <submittedName>
        <fullName evidence="12">CysZ protein</fullName>
    </submittedName>
</protein>
<evidence type="ECO:0000313" key="13">
    <source>
        <dbReference type="Proteomes" id="UP000572051"/>
    </source>
</evidence>
<evidence type="ECO:0000256" key="9">
    <source>
        <dbReference type="ARBA" id="ARBA00023136"/>
    </source>
</evidence>
<comment type="subcellular location">
    <subcellularLocation>
        <location evidence="1">Membrane</location>
        <topology evidence="1">Multi-pass membrane protein</topology>
    </subcellularLocation>
</comment>
<keyword evidence="5" id="KW-0028">Amino-acid biosynthesis</keyword>
<evidence type="ECO:0000256" key="2">
    <source>
        <dbReference type="ARBA" id="ARBA00022448"/>
    </source>
</evidence>
<dbReference type="RefSeq" id="WP_179822608.1">
    <property type="nucleotide sequence ID" value="NZ_JACCFS010000001.1"/>
</dbReference>
<evidence type="ECO:0000256" key="1">
    <source>
        <dbReference type="ARBA" id="ARBA00004141"/>
    </source>
</evidence>
<evidence type="ECO:0000313" key="12">
    <source>
        <dbReference type="EMBL" id="NYJ34122.1"/>
    </source>
</evidence>
<name>A0A7Z0ELK9_9ACTN</name>
<evidence type="ECO:0000256" key="6">
    <source>
        <dbReference type="ARBA" id="ARBA00022692"/>
    </source>
</evidence>
<dbReference type="Proteomes" id="UP000572051">
    <property type="component" value="Unassembled WGS sequence"/>
</dbReference>
<evidence type="ECO:0000256" key="7">
    <source>
        <dbReference type="ARBA" id="ARBA00022989"/>
    </source>
</evidence>
<accession>A0A7Z0ELK9</accession>
<evidence type="ECO:0000256" key="11">
    <source>
        <dbReference type="SAM" id="Phobius"/>
    </source>
</evidence>
<evidence type="ECO:0000256" key="4">
    <source>
        <dbReference type="ARBA" id="ARBA00022519"/>
    </source>
</evidence>
<sequence length="300" mass="32073">MATFFREIFGGVGALARGFVLLLRKPRLFLLGAVPPLITSLLFLALFVALVLNVEDFATWATPFSEGWDPVWRGLVRGAVAVGTVVGSVLLMVVTFTTITLTLGSPIYDKIGELVEKELGNAPEPHEEPLAASIARAIRQSLVIVFASLLVTVVVFAIGFVPLAGQVVGAVLAAVLGGWLLGIELVGGAFDRRAMLRLRDRQRFLRTRRLRTLGFSVPTYFLLAIPFVAVAVFPAAAAGGTILARQLFDANPELMPAPRPPQGPRVPPGAHGPQSSLGQHGPQVPGPPPPHQYPPYPQHP</sequence>
<organism evidence="12 13">
    <name type="scientific">Nocardiopsis aegyptia</name>
    <dbReference type="NCBI Taxonomy" id="220378"/>
    <lineage>
        <taxon>Bacteria</taxon>
        <taxon>Bacillati</taxon>
        <taxon>Actinomycetota</taxon>
        <taxon>Actinomycetes</taxon>
        <taxon>Streptosporangiales</taxon>
        <taxon>Nocardiopsidaceae</taxon>
        <taxon>Nocardiopsis</taxon>
    </lineage>
</organism>
<dbReference type="EMBL" id="JACCFS010000001">
    <property type="protein sequence ID" value="NYJ34122.1"/>
    <property type="molecule type" value="Genomic_DNA"/>
</dbReference>
<feature type="transmembrane region" description="Helical" evidence="11">
    <location>
        <begin position="167"/>
        <end position="190"/>
    </location>
</feature>
<dbReference type="PANTHER" id="PTHR37468:SF1">
    <property type="entry name" value="SULFATE TRANSPORTER CYSZ"/>
    <property type="match status" value="1"/>
</dbReference>
<dbReference type="InterPro" id="IPR059112">
    <property type="entry name" value="CysZ/EI24"/>
</dbReference>
<feature type="transmembrane region" description="Helical" evidence="11">
    <location>
        <begin position="28"/>
        <end position="54"/>
    </location>
</feature>
<keyword evidence="13" id="KW-1185">Reference proteome</keyword>
<feature type="transmembrane region" description="Helical" evidence="11">
    <location>
        <begin position="210"/>
        <end position="233"/>
    </location>
</feature>
<dbReference type="GO" id="GO:0019344">
    <property type="term" value="P:cysteine biosynthetic process"/>
    <property type="evidence" value="ECO:0007669"/>
    <property type="project" value="TreeGrafter"/>
</dbReference>
<dbReference type="Pfam" id="PF07264">
    <property type="entry name" value="EI24"/>
    <property type="match status" value="1"/>
</dbReference>
<feature type="transmembrane region" description="Helical" evidence="11">
    <location>
        <begin position="74"/>
        <end position="101"/>
    </location>
</feature>
<gene>
    <name evidence="12" type="ORF">HNR10_002003</name>
</gene>
<reference evidence="12 13" key="1">
    <citation type="submission" date="2020-07" db="EMBL/GenBank/DDBJ databases">
        <title>Sequencing the genomes of 1000 actinobacteria strains.</title>
        <authorList>
            <person name="Klenk H.-P."/>
        </authorList>
    </citation>
    <scope>NUCLEOTIDE SEQUENCE [LARGE SCALE GENOMIC DNA]</scope>
    <source>
        <strain evidence="12 13">DSM 44442</strain>
    </source>
</reference>
<evidence type="ECO:0000256" key="10">
    <source>
        <dbReference type="SAM" id="MobiDB-lite"/>
    </source>
</evidence>
<keyword evidence="4" id="KW-0997">Cell inner membrane</keyword>
<dbReference type="PANTHER" id="PTHR37468">
    <property type="entry name" value="SULFATE TRANSPORTER CYSZ"/>
    <property type="match status" value="1"/>
</dbReference>
<feature type="transmembrane region" description="Helical" evidence="11">
    <location>
        <begin position="142"/>
        <end position="161"/>
    </location>
</feature>
<dbReference type="GO" id="GO:0009675">
    <property type="term" value="F:high-affinity sulfate:proton symporter activity"/>
    <property type="evidence" value="ECO:0007669"/>
    <property type="project" value="TreeGrafter"/>
</dbReference>
<keyword evidence="3" id="KW-1003">Cell membrane</keyword>
<keyword evidence="8" id="KW-0764">Sulfate transport</keyword>
<keyword evidence="2" id="KW-0813">Transport</keyword>
<keyword evidence="7 11" id="KW-1133">Transmembrane helix</keyword>
<feature type="compositionally biased region" description="Pro residues" evidence="10">
    <location>
        <begin position="255"/>
        <end position="267"/>
    </location>
</feature>
<evidence type="ECO:0000256" key="3">
    <source>
        <dbReference type="ARBA" id="ARBA00022475"/>
    </source>
</evidence>
<dbReference type="AlphaFoldDB" id="A0A7Z0ELK9"/>
<keyword evidence="6 11" id="KW-0812">Transmembrane</keyword>